<feature type="compositionally biased region" description="Basic and acidic residues" evidence="1">
    <location>
        <begin position="66"/>
        <end position="83"/>
    </location>
</feature>
<feature type="compositionally biased region" description="Basic and acidic residues" evidence="1">
    <location>
        <begin position="150"/>
        <end position="162"/>
    </location>
</feature>
<feature type="compositionally biased region" description="Low complexity" evidence="1">
    <location>
        <begin position="124"/>
        <end position="140"/>
    </location>
</feature>
<keyword evidence="3" id="KW-1185">Reference proteome</keyword>
<feature type="compositionally biased region" description="Basic and acidic residues" evidence="1">
    <location>
        <begin position="49"/>
        <end position="58"/>
    </location>
</feature>
<feature type="region of interest" description="Disordered" evidence="1">
    <location>
        <begin position="1"/>
        <end position="236"/>
    </location>
</feature>
<accession>A0A811RUJ6</accession>
<dbReference type="AlphaFoldDB" id="A0A811RUJ6"/>
<gene>
    <name evidence="2" type="ORF">NCGR_LOCUS56721</name>
</gene>
<dbReference type="EMBL" id="CAJGYO010000017">
    <property type="protein sequence ID" value="CAD6332623.1"/>
    <property type="molecule type" value="Genomic_DNA"/>
</dbReference>
<name>A0A811RUJ6_9POAL</name>
<evidence type="ECO:0000313" key="2">
    <source>
        <dbReference type="EMBL" id="CAD6332623.1"/>
    </source>
</evidence>
<dbReference type="Proteomes" id="UP000604825">
    <property type="component" value="Unassembled WGS sequence"/>
</dbReference>
<evidence type="ECO:0000256" key="1">
    <source>
        <dbReference type="SAM" id="MobiDB-lite"/>
    </source>
</evidence>
<reference evidence="2" key="1">
    <citation type="submission" date="2020-10" db="EMBL/GenBank/DDBJ databases">
        <authorList>
            <person name="Han B."/>
            <person name="Lu T."/>
            <person name="Zhao Q."/>
            <person name="Huang X."/>
            <person name="Zhao Y."/>
        </authorList>
    </citation>
    <scope>NUCLEOTIDE SEQUENCE</scope>
</reference>
<feature type="compositionally biased region" description="Basic and acidic residues" evidence="1">
    <location>
        <begin position="98"/>
        <end position="117"/>
    </location>
</feature>
<evidence type="ECO:0000313" key="3">
    <source>
        <dbReference type="Proteomes" id="UP000604825"/>
    </source>
</evidence>
<comment type="caution">
    <text evidence="2">The sequence shown here is derived from an EMBL/GenBank/DDBJ whole genome shotgun (WGS) entry which is preliminary data.</text>
</comment>
<sequence>MRPINSAEHRKARHYQLPKHRRSDMKKTREKQAGGGGAYLTAGSAERVIWNERREQKSRSRLAKANGEEEGRRARIHGRDGGTHLRSNLDGNGVAAAREAELWKQEKEGEQEKETDALKAQVDGCGEAGASASSDAAARRGAWRRAPSRSGDDGSEAERVEPLRLGQSRPGPMNHESGGRQPRGDGGRDRPRRRQRADPQAPADRPGLHGWQGAQQPQGSGGRGGHRPWHCNSLPS</sequence>
<protein>
    <submittedName>
        <fullName evidence="2">Uncharacterized protein</fullName>
    </submittedName>
</protein>
<organism evidence="2 3">
    <name type="scientific">Miscanthus lutarioriparius</name>
    <dbReference type="NCBI Taxonomy" id="422564"/>
    <lineage>
        <taxon>Eukaryota</taxon>
        <taxon>Viridiplantae</taxon>
        <taxon>Streptophyta</taxon>
        <taxon>Embryophyta</taxon>
        <taxon>Tracheophyta</taxon>
        <taxon>Spermatophyta</taxon>
        <taxon>Magnoliopsida</taxon>
        <taxon>Liliopsida</taxon>
        <taxon>Poales</taxon>
        <taxon>Poaceae</taxon>
        <taxon>PACMAD clade</taxon>
        <taxon>Panicoideae</taxon>
        <taxon>Andropogonodae</taxon>
        <taxon>Andropogoneae</taxon>
        <taxon>Saccharinae</taxon>
        <taxon>Miscanthus</taxon>
    </lineage>
</organism>
<proteinExistence type="predicted"/>
<feature type="compositionally biased region" description="Basic residues" evidence="1">
    <location>
        <begin position="10"/>
        <end position="24"/>
    </location>
</feature>